<dbReference type="EMBL" id="BOPH01000102">
    <property type="protein sequence ID" value="GIJ72580.1"/>
    <property type="molecule type" value="Genomic_DNA"/>
</dbReference>
<feature type="region of interest" description="Disordered" evidence="1">
    <location>
        <begin position="192"/>
        <end position="256"/>
    </location>
</feature>
<evidence type="ECO:0000313" key="3">
    <source>
        <dbReference type="Proteomes" id="UP000635606"/>
    </source>
</evidence>
<dbReference type="Proteomes" id="UP000635606">
    <property type="component" value="Unassembled WGS sequence"/>
</dbReference>
<keyword evidence="3" id="KW-1185">Reference proteome</keyword>
<accession>A0A8J4EEH8</accession>
<evidence type="ECO:0000313" key="2">
    <source>
        <dbReference type="EMBL" id="GIJ72580.1"/>
    </source>
</evidence>
<protein>
    <submittedName>
        <fullName evidence="2">Uncharacterized protein</fullName>
    </submittedName>
</protein>
<dbReference type="AlphaFoldDB" id="A0A8J4EEH8"/>
<comment type="caution">
    <text evidence="2">The sequence shown here is derived from an EMBL/GenBank/DDBJ whole genome shotgun (WGS) entry which is preliminary data.</text>
</comment>
<reference evidence="2" key="1">
    <citation type="submission" date="2021-01" db="EMBL/GenBank/DDBJ databases">
        <title>Whole genome shotgun sequence of Virgisporangium ochraceum NBRC 16418.</title>
        <authorList>
            <person name="Komaki H."/>
            <person name="Tamura T."/>
        </authorList>
    </citation>
    <scope>NUCLEOTIDE SEQUENCE</scope>
    <source>
        <strain evidence="2">NBRC 16418</strain>
    </source>
</reference>
<sequence>MTWCTGPNPRPGGPAAGPAHADVAWRAAARAAGHARALHGYEEAAALLAAARAAQAHDRACGPADRYDLLMAHAEACRWAGDRDGQLDAIDLACRAADELGDVERLARAAVAVGDGSVWTLRDPYVVHPPAVDGLRRVLRELPTGDSDLRCRSLLTLAGDLHYADAPLEREALTDEGLAMARRIGDPHLRAWAAPTTLPPSPRRGSCPWWPRGSPTSAKAGASRRPAPRRRARGPGSFACRRADRRAGSGSRTGGR</sequence>
<dbReference type="RefSeq" id="WP_239160767.1">
    <property type="nucleotide sequence ID" value="NZ_BOPH01000102.1"/>
</dbReference>
<gene>
    <name evidence="2" type="ORF">Voc01_074970</name>
</gene>
<proteinExistence type="predicted"/>
<evidence type="ECO:0000256" key="1">
    <source>
        <dbReference type="SAM" id="MobiDB-lite"/>
    </source>
</evidence>
<name>A0A8J4EEH8_9ACTN</name>
<organism evidence="2 3">
    <name type="scientific">Virgisporangium ochraceum</name>
    <dbReference type="NCBI Taxonomy" id="65505"/>
    <lineage>
        <taxon>Bacteria</taxon>
        <taxon>Bacillati</taxon>
        <taxon>Actinomycetota</taxon>
        <taxon>Actinomycetes</taxon>
        <taxon>Micromonosporales</taxon>
        <taxon>Micromonosporaceae</taxon>
        <taxon>Virgisporangium</taxon>
    </lineage>
</organism>